<evidence type="ECO:0000313" key="2">
    <source>
        <dbReference type="Proteomes" id="UP000623461"/>
    </source>
</evidence>
<dbReference type="EMBL" id="BMNZ01000005">
    <property type="protein sequence ID" value="GGM99382.1"/>
    <property type="molecule type" value="Genomic_DNA"/>
</dbReference>
<proteinExistence type="predicted"/>
<dbReference type="InterPro" id="IPR052159">
    <property type="entry name" value="Competence_DNA_uptake"/>
</dbReference>
<dbReference type="InterPro" id="IPR036866">
    <property type="entry name" value="RibonucZ/Hydroxyglut_hydro"/>
</dbReference>
<dbReference type="Proteomes" id="UP000623461">
    <property type="component" value="Unassembled WGS sequence"/>
</dbReference>
<dbReference type="SUPFAM" id="SSF56281">
    <property type="entry name" value="Metallo-hydrolase/oxidoreductase"/>
    <property type="match status" value="1"/>
</dbReference>
<keyword evidence="2" id="KW-1185">Reference proteome</keyword>
<gene>
    <name evidence="1" type="ORF">GCM10009721_28040</name>
</gene>
<sequence length="330" mass="37664">MESTTIHFLNVGHGDCTIIEHPSGRLTMIDINNSKALPEDDEVALAEAKGLSLSQFRTGSYTSRSWEEYYKSLLDDPREYWRANFDNRSLFRYIQTHPDMDHMSGLASLFWGEQVALYNFWDTQHAKTFTESSFDKNHYDWNDWLAYQQLRKGNHGDGTTHSVHARLRDETGDYWTEDGLTILGPTQDLVDYCDRIEHYNNSSYVLRLDYGGRRVILPGDAEKPAWDSIEADYDEGELDCDILKAAHHGRESGYSETAVNAMDPEFVICSVGKKPSTDASDEYRKHDATVLSTRYNGTITARIWADGEIWIDDRDGDRLHTLPPLSSATA</sequence>
<dbReference type="Gene3D" id="3.60.15.10">
    <property type="entry name" value="Ribonuclease Z/Hydroxyacylglutathione hydrolase-like"/>
    <property type="match status" value="1"/>
</dbReference>
<dbReference type="PANTHER" id="PTHR30619">
    <property type="entry name" value="DNA INTERNALIZATION/COMPETENCE PROTEIN COMEC/REC2"/>
    <property type="match status" value="1"/>
</dbReference>
<organism evidence="1 2">
    <name type="scientific">Terrabacter tumescens</name>
    <dbReference type="NCBI Taxonomy" id="60443"/>
    <lineage>
        <taxon>Bacteria</taxon>
        <taxon>Bacillati</taxon>
        <taxon>Actinomycetota</taxon>
        <taxon>Actinomycetes</taxon>
        <taxon>Micrococcales</taxon>
        <taxon>Intrasporangiaceae</taxon>
        <taxon>Terrabacter</taxon>
    </lineage>
</organism>
<accession>A0ABQ2I3G4</accession>
<name>A0ABQ2I3G4_9MICO</name>
<comment type="caution">
    <text evidence="1">The sequence shown here is derived from an EMBL/GenBank/DDBJ whole genome shotgun (WGS) entry which is preliminary data.</text>
</comment>
<evidence type="ECO:0000313" key="1">
    <source>
        <dbReference type="EMBL" id="GGM99382.1"/>
    </source>
</evidence>
<dbReference type="PANTHER" id="PTHR30619:SF1">
    <property type="entry name" value="RECOMBINATION PROTEIN 2"/>
    <property type="match status" value="1"/>
</dbReference>
<dbReference type="RefSeq" id="WP_052358599.1">
    <property type="nucleotide sequence ID" value="NZ_BMNZ01000005.1"/>
</dbReference>
<evidence type="ECO:0008006" key="3">
    <source>
        <dbReference type="Google" id="ProtNLM"/>
    </source>
</evidence>
<protein>
    <recommendedName>
        <fullName evidence="3">Hydrolase</fullName>
    </recommendedName>
</protein>
<reference evidence="2" key="1">
    <citation type="journal article" date="2019" name="Int. J. Syst. Evol. Microbiol.">
        <title>The Global Catalogue of Microorganisms (GCM) 10K type strain sequencing project: providing services to taxonomists for standard genome sequencing and annotation.</title>
        <authorList>
            <consortium name="The Broad Institute Genomics Platform"/>
            <consortium name="The Broad Institute Genome Sequencing Center for Infectious Disease"/>
            <person name="Wu L."/>
            <person name="Ma J."/>
        </authorList>
    </citation>
    <scope>NUCLEOTIDE SEQUENCE [LARGE SCALE GENOMIC DNA]</scope>
    <source>
        <strain evidence="2">JCM 1365</strain>
    </source>
</reference>